<keyword evidence="1" id="KW-1133">Transmembrane helix</keyword>
<evidence type="ECO:0000313" key="2">
    <source>
        <dbReference type="EMBL" id="GAA2501271.1"/>
    </source>
</evidence>
<accession>A0ABP5ZS29</accession>
<name>A0ABP5ZS29_STRLO</name>
<dbReference type="Proteomes" id="UP001501777">
    <property type="component" value="Unassembled WGS sequence"/>
</dbReference>
<keyword evidence="1" id="KW-0472">Membrane</keyword>
<keyword evidence="3" id="KW-1185">Reference proteome</keyword>
<evidence type="ECO:0000313" key="3">
    <source>
        <dbReference type="Proteomes" id="UP001501777"/>
    </source>
</evidence>
<evidence type="ECO:0000256" key="1">
    <source>
        <dbReference type="SAM" id="Phobius"/>
    </source>
</evidence>
<proteinExistence type="predicted"/>
<protein>
    <submittedName>
        <fullName evidence="2">Uncharacterized protein</fullName>
    </submittedName>
</protein>
<organism evidence="2 3">
    <name type="scientific">Streptomyces longisporus</name>
    <dbReference type="NCBI Taxonomy" id="1948"/>
    <lineage>
        <taxon>Bacteria</taxon>
        <taxon>Bacillati</taxon>
        <taxon>Actinomycetota</taxon>
        <taxon>Actinomycetes</taxon>
        <taxon>Kitasatosporales</taxon>
        <taxon>Streptomycetaceae</taxon>
        <taxon>Streptomyces</taxon>
    </lineage>
</organism>
<feature type="transmembrane region" description="Helical" evidence="1">
    <location>
        <begin position="20"/>
        <end position="39"/>
    </location>
</feature>
<sequence length="78" mass="7937">MEASGEQAWPGHVLTVAGPAAVGLVAAARAAVTVASTVLRRVGVTAGRVGDGREAGRGQLAARSLWMTLATPWMVLMP</sequence>
<comment type="caution">
    <text evidence="2">The sequence shown here is derived from an EMBL/GenBank/DDBJ whole genome shotgun (WGS) entry which is preliminary data.</text>
</comment>
<gene>
    <name evidence="2" type="ORF">GCM10010276_49700</name>
</gene>
<keyword evidence="1" id="KW-0812">Transmembrane</keyword>
<dbReference type="EMBL" id="BAAASG010000011">
    <property type="protein sequence ID" value="GAA2501271.1"/>
    <property type="molecule type" value="Genomic_DNA"/>
</dbReference>
<reference evidence="3" key="1">
    <citation type="journal article" date="2019" name="Int. J. Syst. Evol. Microbiol.">
        <title>The Global Catalogue of Microorganisms (GCM) 10K type strain sequencing project: providing services to taxonomists for standard genome sequencing and annotation.</title>
        <authorList>
            <consortium name="The Broad Institute Genomics Platform"/>
            <consortium name="The Broad Institute Genome Sequencing Center for Infectious Disease"/>
            <person name="Wu L."/>
            <person name="Ma J."/>
        </authorList>
    </citation>
    <scope>NUCLEOTIDE SEQUENCE [LARGE SCALE GENOMIC DNA]</scope>
    <source>
        <strain evidence="3">JCM 4395</strain>
    </source>
</reference>